<dbReference type="Proteomes" id="UP001176961">
    <property type="component" value="Unassembled WGS sequence"/>
</dbReference>
<keyword evidence="3" id="KW-1185">Reference proteome</keyword>
<gene>
    <name evidence="2" type="ORF">CYNAS_LOCUS19567</name>
</gene>
<protein>
    <submittedName>
        <fullName evidence="2">Uncharacterized protein</fullName>
    </submittedName>
</protein>
<reference evidence="2" key="1">
    <citation type="submission" date="2023-07" db="EMBL/GenBank/DDBJ databases">
        <authorList>
            <consortium name="CYATHOMIX"/>
        </authorList>
    </citation>
    <scope>NUCLEOTIDE SEQUENCE</scope>
    <source>
        <strain evidence="2">N/A</strain>
    </source>
</reference>
<feature type="chain" id="PRO_5041405937" evidence="1">
    <location>
        <begin position="21"/>
        <end position="80"/>
    </location>
</feature>
<comment type="caution">
    <text evidence="2">The sequence shown here is derived from an EMBL/GenBank/DDBJ whole genome shotgun (WGS) entry which is preliminary data.</text>
</comment>
<accession>A0AA36HBA5</accession>
<proteinExistence type="predicted"/>
<dbReference type="EMBL" id="CATQJL010000316">
    <property type="protein sequence ID" value="CAJ0607584.1"/>
    <property type="molecule type" value="Genomic_DNA"/>
</dbReference>
<evidence type="ECO:0000256" key="1">
    <source>
        <dbReference type="SAM" id="SignalP"/>
    </source>
</evidence>
<sequence length="80" mass="9210">MRHFALLFLLLFVLAITVEAHKKKAKSICSGMFKNHRIANLECREFCKIEMICPQGGYCKVKRGRPHCMCRGCPGRKNKI</sequence>
<evidence type="ECO:0000313" key="2">
    <source>
        <dbReference type="EMBL" id="CAJ0607584.1"/>
    </source>
</evidence>
<name>A0AA36HBA5_CYLNA</name>
<dbReference type="AlphaFoldDB" id="A0AA36HBA5"/>
<organism evidence="2 3">
    <name type="scientific">Cylicocyclus nassatus</name>
    <name type="common">Nematode worm</name>
    <dbReference type="NCBI Taxonomy" id="53992"/>
    <lineage>
        <taxon>Eukaryota</taxon>
        <taxon>Metazoa</taxon>
        <taxon>Ecdysozoa</taxon>
        <taxon>Nematoda</taxon>
        <taxon>Chromadorea</taxon>
        <taxon>Rhabditida</taxon>
        <taxon>Rhabditina</taxon>
        <taxon>Rhabditomorpha</taxon>
        <taxon>Strongyloidea</taxon>
        <taxon>Strongylidae</taxon>
        <taxon>Cylicocyclus</taxon>
    </lineage>
</organism>
<feature type="signal peptide" evidence="1">
    <location>
        <begin position="1"/>
        <end position="20"/>
    </location>
</feature>
<keyword evidence="1" id="KW-0732">Signal</keyword>
<evidence type="ECO:0000313" key="3">
    <source>
        <dbReference type="Proteomes" id="UP001176961"/>
    </source>
</evidence>